<protein>
    <recommendedName>
        <fullName evidence="4">Divergent polysaccharide deacetylase family protein</fullName>
    </recommendedName>
</protein>
<name>A0A1I4V0A3_9BACT</name>
<keyword evidence="3" id="KW-1185">Reference proteome</keyword>
<dbReference type="STRING" id="39841.SAMN05660836_02071"/>
<dbReference type="InterPro" id="IPR006837">
    <property type="entry name" value="Divergent_DAC"/>
</dbReference>
<feature type="region of interest" description="Disordered" evidence="1">
    <location>
        <begin position="64"/>
        <end position="120"/>
    </location>
</feature>
<dbReference type="SUPFAM" id="SSF88713">
    <property type="entry name" value="Glycoside hydrolase/deacetylase"/>
    <property type="match status" value="1"/>
</dbReference>
<dbReference type="AlphaFoldDB" id="A0A1I4V0A3"/>
<dbReference type="Pfam" id="PF04748">
    <property type="entry name" value="Polysacc_deac_2"/>
    <property type="match status" value="1"/>
</dbReference>
<dbReference type="InterPro" id="IPR011330">
    <property type="entry name" value="Glyco_hydro/deAcase_b/a-brl"/>
</dbReference>
<dbReference type="PANTHER" id="PTHR30105">
    <property type="entry name" value="UNCHARACTERIZED YIBQ-RELATED"/>
    <property type="match status" value="1"/>
</dbReference>
<dbReference type="OrthoDB" id="9784811at2"/>
<organism evidence="2 3">
    <name type="scientific">Thermodesulforhabdus norvegica</name>
    <dbReference type="NCBI Taxonomy" id="39841"/>
    <lineage>
        <taxon>Bacteria</taxon>
        <taxon>Pseudomonadati</taxon>
        <taxon>Thermodesulfobacteriota</taxon>
        <taxon>Syntrophobacteria</taxon>
        <taxon>Syntrophobacterales</taxon>
        <taxon>Thermodesulforhabdaceae</taxon>
        <taxon>Thermodesulforhabdus</taxon>
    </lineage>
</organism>
<evidence type="ECO:0000313" key="2">
    <source>
        <dbReference type="EMBL" id="SFM94618.1"/>
    </source>
</evidence>
<gene>
    <name evidence="2" type="ORF">SAMN05660836_02071</name>
</gene>
<evidence type="ECO:0000313" key="3">
    <source>
        <dbReference type="Proteomes" id="UP000199611"/>
    </source>
</evidence>
<proteinExistence type="predicted"/>
<sequence length="363" mass="41214">MTSQGKKRKKKNPVGKRKKKSSSKKKRINLPSRGFIVFWASLLLLWGGLMLLLQQMSTISKPPENQRLSEVRKPLISEKAPYKMPHTEKRRLPTAPETELTEKPEEEADAGREPPYSTDAEIPEANEEHKVSHAIADRQIQKPRGTVSIIIDDMGRDIESAKKFLALPYPLAFAVLPYEAHSKEVAEMIRKSGRTLLLHMPMEPRGYPEVNPGPGALLLSQSEEEQYRLFKKALKQVPGALGVNNHMGSRFTEDREAMRRFMRWLKEEGLFFVDSRTTAKTVACEAAREVGVPCLERNVFIDHELTRKFIVSQLAELARRASTQGYALAIGHPHEITYRVLRDNLSRYSVNGLQLVSLRKPGE</sequence>
<feature type="compositionally biased region" description="Basic and acidic residues" evidence="1">
    <location>
        <begin position="67"/>
        <end position="76"/>
    </location>
</feature>
<dbReference type="EMBL" id="FOUU01000007">
    <property type="protein sequence ID" value="SFM94618.1"/>
    <property type="molecule type" value="Genomic_DNA"/>
</dbReference>
<dbReference type="Proteomes" id="UP000199611">
    <property type="component" value="Unassembled WGS sequence"/>
</dbReference>
<evidence type="ECO:0000256" key="1">
    <source>
        <dbReference type="SAM" id="MobiDB-lite"/>
    </source>
</evidence>
<dbReference type="GO" id="GO:0005975">
    <property type="term" value="P:carbohydrate metabolic process"/>
    <property type="evidence" value="ECO:0007669"/>
    <property type="project" value="InterPro"/>
</dbReference>
<evidence type="ECO:0008006" key="4">
    <source>
        <dbReference type="Google" id="ProtNLM"/>
    </source>
</evidence>
<reference evidence="2 3" key="1">
    <citation type="submission" date="2016-10" db="EMBL/GenBank/DDBJ databases">
        <authorList>
            <person name="de Groot N.N."/>
        </authorList>
    </citation>
    <scope>NUCLEOTIDE SEQUENCE [LARGE SCALE GENOMIC DNA]</scope>
    <source>
        <strain evidence="2 3">DSM 9990</strain>
    </source>
</reference>
<accession>A0A1I4V0A3</accession>
<feature type="region of interest" description="Disordered" evidence="1">
    <location>
        <begin position="1"/>
        <end position="26"/>
    </location>
</feature>
<dbReference type="RefSeq" id="WP_093395576.1">
    <property type="nucleotide sequence ID" value="NZ_FOUU01000007.1"/>
</dbReference>
<dbReference type="Gene3D" id="3.20.20.370">
    <property type="entry name" value="Glycoside hydrolase/deacetylase"/>
    <property type="match status" value="1"/>
</dbReference>
<dbReference type="PANTHER" id="PTHR30105:SF2">
    <property type="entry name" value="DIVERGENT POLYSACCHARIDE DEACETYLASE SUPERFAMILY"/>
    <property type="match status" value="1"/>
</dbReference>
<dbReference type="CDD" id="cd10936">
    <property type="entry name" value="CE4_DAC2"/>
    <property type="match status" value="1"/>
</dbReference>